<evidence type="ECO:0000256" key="1">
    <source>
        <dbReference type="SAM" id="MobiDB-lite"/>
    </source>
</evidence>
<evidence type="ECO:0000313" key="2">
    <source>
        <dbReference type="EMBL" id="GLC54306.1"/>
    </source>
</evidence>
<comment type="caution">
    <text evidence="2">The sequence shown here is derived from an EMBL/GenBank/DDBJ whole genome shotgun (WGS) entry which is preliminary data.</text>
</comment>
<reference evidence="2 3" key="1">
    <citation type="journal article" date="2023" name="Commun. Biol.">
        <title>Reorganization of the ancestral sex-determining regions during the evolution of trioecy in Pleodorina starrii.</title>
        <authorList>
            <person name="Takahashi K."/>
            <person name="Suzuki S."/>
            <person name="Kawai-Toyooka H."/>
            <person name="Yamamoto K."/>
            <person name="Hamaji T."/>
            <person name="Ootsuki R."/>
            <person name="Yamaguchi H."/>
            <person name="Kawachi M."/>
            <person name="Higashiyama T."/>
            <person name="Nozaki H."/>
        </authorList>
    </citation>
    <scope>NUCLEOTIDE SEQUENCE [LARGE SCALE GENOMIC DNA]</scope>
    <source>
        <strain evidence="2 3">NIES-4479</strain>
    </source>
</reference>
<feature type="compositionally biased region" description="Basic and acidic residues" evidence="1">
    <location>
        <begin position="28"/>
        <end position="45"/>
    </location>
</feature>
<accession>A0A9W6BMY2</accession>
<dbReference type="Proteomes" id="UP001165080">
    <property type="component" value="Unassembled WGS sequence"/>
</dbReference>
<feature type="region of interest" description="Disordered" evidence="1">
    <location>
        <begin position="1"/>
        <end position="118"/>
    </location>
</feature>
<organism evidence="2 3">
    <name type="scientific">Pleodorina starrii</name>
    <dbReference type="NCBI Taxonomy" id="330485"/>
    <lineage>
        <taxon>Eukaryota</taxon>
        <taxon>Viridiplantae</taxon>
        <taxon>Chlorophyta</taxon>
        <taxon>core chlorophytes</taxon>
        <taxon>Chlorophyceae</taxon>
        <taxon>CS clade</taxon>
        <taxon>Chlamydomonadales</taxon>
        <taxon>Volvocaceae</taxon>
        <taxon>Pleodorina</taxon>
    </lineage>
</organism>
<feature type="region of interest" description="Disordered" evidence="1">
    <location>
        <begin position="178"/>
        <end position="201"/>
    </location>
</feature>
<name>A0A9W6BMY2_9CHLO</name>
<sequence length="269" mass="28218">MLGPPLNGYGYSIPIQGNMDYMADPEGDEGHGDRYDGEDAGRDDPQSSSSSEREEESEGSGGSESPEESDADEVLSEDSDSGQSGGEGEGMLMPAGLAEAPAAPPTGQPSARLSSQREAAIRNTCRAKFWPLTDAVPSGDLTELTRVTVGRTIGGSAEVKALKPVLHDALQSNAGKVRDALSKTRSKTAAGRGGRSDGSPIVALDQRLGHLAKSVVPEAFVGATVTQILAPALNEDLLCRMDSSTRTCGVGWVASMMLTVDRSPELWRW</sequence>
<gene>
    <name evidence="2" type="primary">PLEST005186</name>
    <name evidence="2" type="ORF">PLESTB_000849300</name>
</gene>
<evidence type="ECO:0000313" key="3">
    <source>
        <dbReference type="Proteomes" id="UP001165080"/>
    </source>
</evidence>
<feature type="compositionally biased region" description="Polar residues" evidence="1">
    <location>
        <begin position="108"/>
        <end position="117"/>
    </location>
</feature>
<dbReference type="AlphaFoldDB" id="A0A9W6BMY2"/>
<protein>
    <submittedName>
        <fullName evidence="2">Uncharacterized protein</fullName>
    </submittedName>
</protein>
<keyword evidence="3" id="KW-1185">Reference proteome</keyword>
<dbReference type="EMBL" id="BRXU01000010">
    <property type="protein sequence ID" value="GLC54306.1"/>
    <property type="molecule type" value="Genomic_DNA"/>
</dbReference>
<feature type="compositionally biased region" description="Acidic residues" evidence="1">
    <location>
        <begin position="65"/>
        <end position="80"/>
    </location>
</feature>
<proteinExistence type="predicted"/>